<evidence type="ECO:0000313" key="2">
    <source>
        <dbReference type="EMBL" id="BAM05367.1"/>
    </source>
</evidence>
<dbReference type="eggNOG" id="ENOG50347QH">
    <property type="taxonomic scope" value="Bacteria"/>
</dbReference>
<dbReference type="KEGG" id="phm:PSMK_p00050"/>
<feature type="region of interest" description="Disordered" evidence="1">
    <location>
        <begin position="1"/>
        <end position="32"/>
    </location>
</feature>
<feature type="region of interest" description="Disordered" evidence="1">
    <location>
        <begin position="281"/>
        <end position="303"/>
    </location>
</feature>
<proteinExistence type="predicted"/>
<dbReference type="Proteomes" id="UP000007881">
    <property type="component" value="Plasmid pPSMK1"/>
</dbReference>
<feature type="compositionally biased region" description="Low complexity" evidence="1">
    <location>
        <begin position="1"/>
        <end position="10"/>
    </location>
</feature>
<keyword evidence="2" id="KW-0614">Plasmid</keyword>
<dbReference type="AlphaFoldDB" id="I0IJC9"/>
<name>I0IJC9_PHYMF</name>
<dbReference type="EMBL" id="AP012339">
    <property type="protein sequence ID" value="BAM05367.1"/>
    <property type="molecule type" value="Genomic_DNA"/>
</dbReference>
<gene>
    <name evidence="2" type="ordered locus">PSMK_p00050</name>
</gene>
<protein>
    <submittedName>
        <fullName evidence="2">Uncharacterized protein</fullName>
    </submittedName>
</protein>
<evidence type="ECO:0000313" key="3">
    <source>
        <dbReference type="Proteomes" id="UP000007881"/>
    </source>
</evidence>
<accession>I0IJC9</accession>
<geneLocation type="plasmid" evidence="2 3">
    <name>pPSMK1</name>
</geneLocation>
<evidence type="ECO:0000256" key="1">
    <source>
        <dbReference type="SAM" id="MobiDB-lite"/>
    </source>
</evidence>
<reference evidence="2 3" key="1">
    <citation type="submission" date="2012-02" db="EMBL/GenBank/DDBJ databases">
        <title>Complete genome sequence of Phycisphaera mikurensis NBRC 102666.</title>
        <authorList>
            <person name="Ankai A."/>
            <person name="Hosoyama A."/>
            <person name="Terui Y."/>
            <person name="Sekine M."/>
            <person name="Fukai R."/>
            <person name="Kato Y."/>
            <person name="Nakamura S."/>
            <person name="Yamada-Narita S."/>
            <person name="Kawakoshi A."/>
            <person name="Fukunaga Y."/>
            <person name="Yamazaki S."/>
            <person name="Fujita N."/>
        </authorList>
    </citation>
    <scope>NUCLEOTIDE SEQUENCE [LARGE SCALE GENOMIC DNA]</scope>
    <source>
        <strain evidence="3">NBRC 102666 / KCTC 22515 / FYK2301M01</strain>
        <plasmid evidence="2 3">pPSMK1</plasmid>
    </source>
</reference>
<sequence length="303" mass="33538">MDSEETMMMKPKQEKEKPSAGDELGLRENPSHTSDWAFRPEAVVWVHGEPVRANLHPVASQLYSWLRRKGDVTYFTEKMKSDPGMYTNPYAFDASTLARVFLDVVNETHAAGESHEDIEPHDMEVVRIRLTGELTLLSARLLEAVLRQMLFCTAFPKKSYENASLGQLMSTECRACKGGDGPAHHISLVASLGCRYGMCRQIDACVVSFLKLLNKQRAQAGAHASTPSIVDRPVAESRKMLAEDCFSLGEGLCHALQHVSEVEEAMILEIERHAADSQRRSLVILPSKSSPASTEMPDPPATS</sequence>
<keyword evidence="3" id="KW-1185">Reference proteome</keyword>
<dbReference type="HOGENOM" id="CLU_921052_0_0_0"/>
<feature type="compositionally biased region" description="Basic and acidic residues" evidence="1">
    <location>
        <begin position="11"/>
        <end position="30"/>
    </location>
</feature>
<organism evidence="2 3">
    <name type="scientific">Phycisphaera mikurensis (strain NBRC 102666 / KCTC 22515 / FYK2301M01)</name>
    <dbReference type="NCBI Taxonomy" id="1142394"/>
    <lineage>
        <taxon>Bacteria</taxon>
        <taxon>Pseudomonadati</taxon>
        <taxon>Planctomycetota</taxon>
        <taxon>Phycisphaerae</taxon>
        <taxon>Phycisphaerales</taxon>
        <taxon>Phycisphaeraceae</taxon>
        <taxon>Phycisphaera</taxon>
    </lineage>
</organism>